<gene>
    <name evidence="2" type="ORF">CHIRRI_LOCUS11828</name>
</gene>
<dbReference type="Proteomes" id="UP001153620">
    <property type="component" value="Chromosome 3"/>
</dbReference>
<feature type="compositionally biased region" description="Basic and acidic residues" evidence="1">
    <location>
        <begin position="94"/>
        <end position="109"/>
    </location>
</feature>
<accession>A0A9N9S2N4</accession>
<evidence type="ECO:0000256" key="1">
    <source>
        <dbReference type="SAM" id="MobiDB-lite"/>
    </source>
</evidence>
<evidence type="ECO:0000313" key="3">
    <source>
        <dbReference type="Proteomes" id="UP001153620"/>
    </source>
</evidence>
<keyword evidence="3" id="KW-1185">Reference proteome</keyword>
<protein>
    <submittedName>
        <fullName evidence="2">Uncharacterized protein</fullName>
    </submittedName>
</protein>
<reference evidence="2" key="1">
    <citation type="submission" date="2022-01" db="EMBL/GenBank/DDBJ databases">
        <authorList>
            <person name="King R."/>
        </authorList>
    </citation>
    <scope>NUCLEOTIDE SEQUENCE</scope>
</reference>
<feature type="region of interest" description="Disordered" evidence="1">
    <location>
        <begin position="92"/>
        <end position="117"/>
    </location>
</feature>
<organism evidence="2 3">
    <name type="scientific">Chironomus riparius</name>
    <dbReference type="NCBI Taxonomy" id="315576"/>
    <lineage>
        <taxon>Eukaryota</taxon>
        <taxon>Metazoa</taxon>
        <taxon>Ecdysozoa</taxon>
        <taxon>Arthropoda</taxon>
        <taxon>Hexapoda</taxon>
        <taxon>Insecta</taxon>
        <taxon>Pterygota</taxon>
        <taxon>Neoptera</taxon>
        <taxon>Endopterygota</taxon>
        <taxon>Diptera</taxon>
        <taxon>Nematocera</taxon>
        <taxon>Chironomoidea</taxon>
        <taxon>Chironomidae</taxon>
        <taxon>Chironominae</taxon>
        <taxon>Chironomus</taxon>
    </lineage>
</organism>
<evidence type="ECO:0000313" key="2">
    <source>
        <dbReference type="EMBL" id="CAG9808995.1"/>
    </source>
</evidence>
<dbReference type="AlphaFoldDB" id="A0A9N9S2N4"/>
<sequence>MSQTKPCCFTGDNCEICNPPEDSKIEDIYTDREFNEIANQPRSSSPVLMWTHDTFDLLKLDSQDAFEELYRQSMQDDKNQFNCSEDFNSLFEDQNSKLTEEEASKDSEKNQNNLENP</sequence>
<proteinExistence type="predicted"/>
<name>A0A9N9S2N4_9DIPT</name>
<reference evidence="2" key="2">
    <citation type="submission" date="2022-10" db="EMBL/GenBank/DDBJ databases">
        <authorList>
            <consortium name="ENA_rothamsted_submissions"/>
            <consortium name="culmorum"/>
            <person name="King R."/>
        </authorList>
    </citation>
    <scope>NUCLEOTIDE SEQUENCE</scope>
</reference>
<dbReference type="EMBL" id="OU895879">
    <property type="protein sequence ID" value="CAG9808995.1"/>
    <property type="molecule type" value="Genomic_DNA"/>
</dbReference>